<evidence type="ECO:0000313" key="2">
    <source>
        <dbReference type="Proteomes" id="UP000176355"/>
    </source>
</evidence>
<sequence>MDEQLYIKSPEIHAKVVKGVLKFLDKNSPINIPAQQLIPLFWLNNFDTSANHNKLYKFIENELAINEIGNQYAKNIISVVLRQILKFQNKLPDWVFTSSKKDYLGMFKKNGLLVKKTELVKNFTDHLAKIKTTEKYTDTGIVNHRISKIIIPSRNRPDTIAKSVEVLIKTLSSSGRIPKIIVLDDSDTREVSHKYKNILGAVSDKYKGIIHCISKEEREKTVELIAKKSGLQEKLLKDGLIGNPITISNNRLGAVRNFALLLSLNEASLQIDDDVMYRPIRTHSEKNPEKIKFDSHAQLEYNFFNTFESAAGTSSNVVVDLLYEYEKVLMKPVLALTKEMIMGNSPNKELFEAIYSNGLVRAVYAGGRGDSCFWSQYFSTRVETEKSVLALAGDETRYHFNKYSSYCSWGVDTLTIQRDPYCLGMNIAIGPAKDYPPFIQDGIEDGSFGLGIYSTIPNALTANLPITLLHKRDNPHSGDERSFSRGLLSSQSALMSMLDTVLDKSKMKNNDIENTTALGGELISIASEQQLFVESVRMNLKRDLLASDLSLSKKIISIKKMPPWMINDLIQNKKTISLIKNNSKEIGNIKNFLWDIIGQDANQISFEEKIELFRQRILTFGKLLSSWRALIKSAQDCHPQFLL</sequence>
<accession>A0A1G2P686</accession>
<dbReference type="AlphaFoldDB" id="A0A1G2P686"/>
<reference evidence="1 2" key="1">
    <citation type="journal article" date="2016" name="Nat. Commun.">
        <title>Thousands of microbial genomes shed light on interconnected biogeochemical processes in an aquifer system.</title>
        <authorList>
            <person name="Anantharaman K."/>
            <person name="Brown C.T."/>
            <person name="Hug L.A."/>
            <person name="Sharon I."/>
            <person name="Castelle C.J."/>
            <person name="Probst A.J."/>
            <person name="Thomas B.C."/>
            <person name="Singh A."/>
            <person name="Wilkins M.J."/>
            <person name="Karaoz U."/>
            <person name="Brodie E.L."/>
            <person name="Williams K.H."/>
            <person name="Hubbard S.S."/>
            <person name="Banfield J.F."/>
        </authorList>
    </citation>
    <scope>NUCLEOTIDE SEQUENCE [LARGE SCALE GENOMIC DNA]</scope>
</reference>
<dbReference type="Proteomes" id="UP000176355">
    <property type="component" value="Unassembled WGS sequence"/>
</dbReference>
<gene>
    <name evidence="1" type="ORF">A3G03_02155</name>
</gene>
<comment type="caution">
    <text evidence="1">The sequence shown here is derived from an EMBL/GenBank/DDBJ whole genome shotgun (WGS) entry which is preliminary data.</text>
</comment>
<evidence type="ECO:0000313" key="1">
    <source>
        <dbReference type="EMBL" id="OHA43783.1"/>
    </source>
</evidence>
<proteinExistence type="predicted"/>
<dbReference type="EMBL" id="MHSL01000018">
    <property type="protein sequence ID" value="OHA43783.1"/>
    <property type="molecule type" value="Genomic_DNA"/>
</dbReference>
<name>A0A1G2P686_9BACT</name>
<dbReference type="InterPro" id="IPR029044">
    <property type="entry name" value="Nucleotide-diphossugar_trans"/>
</dbReference>
<organism evidence="1 2">
    <name type="scientific">Candidatus Taylorbacteria bacterium RIFCSPLOWO2_12_FULL_44_15c</name>
    <dbReference type="NCBI Taxonomy" id="1802333"/>
    <lineage>
        <taxon>Bacteria</taxon>
        <taxon>Candidatus Tayloriibacteriota</taxon>
    </lineage>
</organism>
<protein>
    <submittedName>
        <fullName evidence="1">Uncharacterized protein</fullName>
    </submittedName>
</protein>
<dbReference type="SUPFAM" id="SSF53448">
    <property type="entry name" value="Nucleotide-diphospho-sugar transferases"/>
    <property type="match status" value="1"/>
</dbReference>